<evidence type="ECO:0000256" key="1">
    <source>
        <dbReference type="ARBA" id="ARBA00004123"/>
    </source>
</evidence>
<comment type="similarity">
    <text evidence="4">Belongs to the HSF family.</text>
</comment>
<dbReference type="PANTHER" id="PTHR10015">
    <property type="entry name" value="HEAT SHOCK TRANSCRIPTION FACTOR"/>
    <property type="match status" value="1"/>
</dbReference>
<dbReference type="GO" id="GO:0003700">
    <property type="term" value="F:DNA-binding transcription factor activity"/>
    <property type="evidence" value="ECO:0007669"/>
    <property type="project" value="InterPro"/>
</dbReference>
<accession>A0A1E7FJF9</accession>
<comment type="subcellular location">
    <subcellularLocation>
        <location evidence="1">Nucleus</location>
    </subcellularLocation>
</comment>
<dbReference type="InterPro" id="IPR000232">
    <property type="entry name" value="HSF_DNA-bd"/>
</dbReference>
<dbReference type="Pfam" id="PF00447">
    <property type="entry name" value="HSF_DNA-bind"/>
    <property type="match status" value="1"/>
</dbReference>
<feature type="compositionally biased region" description="Pro residues" evidence="5">
    <location>
        <begin position="1"/>
        <end position="10"/>
    </location>
</feature>
<dbReference type="SUPFAM" id="SSF46785">
    <property type="entry name" value="Winged helix' DNA-binding domain"/>
    <property type="match status" value="1"/>
</dbReference>
<evidence type="ECO:0000313" key="7">
    <source>
        <dbReference type="EMBL" id="OEU18288.1"/>
    </source>
</evidence>
<evidence type="ECO:0000256" key="2">
    <source>
        <dbReference type="ARBA" id="ARBA00023125"/>
    </source>
</evidence>
<dbReference type="InterPro" id="IPR036388">
    <property type="entry name" value="WH-like_DNA-bd_sf"/>
</dbReference>
<evidence type="ECO:0000256" key="4">
    <source>
        <dbReference type="RuleBase" id="RU004020"/>
    </source>
</evidence>
<evidence type="ECO:0000256" key="3">
    <source>
        <dbReference type="ARBA" id="ARBA00023242"/>
    </source>
</evidence>
<feature type="region of interest" description="Disordered" evidence="5">
    <location>
        <begin position="58"/>
        <end position="86"/>
    </location>
</feature>
<protein>
    <recommendedName>
        <fullName evidence="6">HSF-type DNA-binding domain-containing protein</fullName>
    </recommendedName>
</protein>
<evidence type="ECO:0000256" key="5">
    <source>
        <dbReference type="SAM" id="MobiDB-lite"/>
    </source>
</evidence>
<gene>
    <name evidence="7" type="ORF">FRACYDRAFT_236565</name>
</gene>
<feature type="domain" description="HSF-type DNA-binding" evidence="6">
    <location>
        <begin position="92"/>
        <end position="196"/>
    </location>
</feature>
<dbReference type="SMART" id="SM00415">
    <property type="entry name" value="HSF"/>
    <property type="match status" value="1"/>
</dbReference>
<proteinExistence type="inferred from homology"/>
<dbReference type="GO" id="GO:0043565">
    <property type="term" value="F:sequence-specific DNA binding"/>
    <property type="evidence" value="ECO:0007669"/>
    <property type="project" value="InterPro"/>
</dbReference>
<organism evidence="7 8">
    <name type="scientific">Fragilariopsis cylindrus CCMP1102</name>
    <dbReference type="NCBI Taxonomy" id="635003"/>
    <lineage>
        <taxon>Eukaryota</taxon>
        <taxon>Sar</taxon>
        <taxon>Stramenopiles</taxon>
        <taxon>Ochrophyta</taxon>
        <taxon>Bacillariophyta</taxon>
        <taxon>Bacillariophyceae</taxon>
        <taxon>Bacillariophycidae</taxon>
        <taxon>Bacillariales</taxon>
        <taxon>Bacillariaceae</taxon>
        <taxon>Fragilariopsis</taxon>
    </lineage>
</organism>
<feature type="compositionally biased region" description="Low complexity" evidence="5">
    <location>
        <begin position="63"/>
        <end position="86"/>
    </location>
</feature>
<dbReference type="AlphaFoldDB" id="A0A1E7FJF9"/>
<evidence type="ECO:0000259" key="6">
    <source>
        <dbReference type="SMART" id="SM00415"/>
    </source>
</evidence>
<dbReference type="PANTHER" id="PTHR10015:SF206">
    <property type="entry name" value="HSF-TYPE DNA-BINDING DOMAIN-CONTAINING PROTEIN"/>
    <property type="match status" value="1"/>
</dbReference>
<keyword evidence="2" id="KW-0238">DNA-binding</keyword>
<sequence>MILSRPPPPSDNNSSTGTATTRPRDMTLCSSYYYENENEDIVFEGKLGDTLAAHFLPSPTPTPTLSSSSSMEWNKNKNSSGVSNVLSTRTSKKLSFPETLHRILDDVADGNVCMTSSSAASEMISWEEMGKGFRIYQPKPFNEMILSKYARRKTKYRSFQRQLNIYGFKLNRRSGIYHHENFTRGDIRSLKKIRPAPNKNYINNSLRKTSKNTYKSSSSRYSAVAVEQRRVRERSIVSSEEDGDSASSSSSASFPIISSSPSPEEAFSGGIDYNIMPIVAGIYDDCLEDIDVTNISNIIDIDTTTSNANAKNTAVYTVFDDRDFLSDISDIPVL</sequence>
<evidence type="ECO:0000313" key="8">
    <source>
        <dbReference type="Proteomes" id="UP000095751"/>
    </source>
</evidence>
<dbReference type="InterPro" id="IPR036390">
    <property type="entry name" value="WH_DNA-bd_sf"/>
</dbReference>
<reference evidence="7 8" key="1">
    <citation type="submission" date="2016-09" db="EMBL/GenBank/DDBJ databases">
        <title>Extensive genetic diversity and differential bi-allelic expression allows diatom success in the polar Southern Ocean.</title>
        <authorList>
            <consortium name="DOE Joint Genome Institute"/>
            <person name="Mock T."/>
            <person name="Otillar R.P."/>
            <person name="Strauss J."/>
            <person name="Dupont C."/>
            <person name="Frickenhaus S."/>
            <person name="Maumus F."/>
            <person name="Mcmullan M."/>
            <person name="Sanges R."/>
            <person name="Schmutz J."/>
            <person name="Toseland A."/>
            <person name="Valas R."/>
            <person name="Veluchamy A."/>
            <person name="Ward B.J."/>
            <person name="Allen A."/>
            <person name="Barry K."/>
            <person name="Falciatore A."/>
            <person name="Ferrante M."/>
            <person name="Fortunato A.E."/>
            <person name="Gloeckner G."/>
            <person name="Gruber A."/>
            <person name="Hipkin R."/>
            <person name="Janech M."/>
            <person name="Kroth P."/>
            <person name="Leese F."/>
            <person name="Lindquist E."/>
            <person name="Lyon B.R."/>
            <person name="Martin J."/>
            <person name="Mayer C."/>
            <person name="Parker M."/>
            <person name="Quesneville H."/>
            <person name="Raymond J."/>
            <person name="Uhlig C."/>
            <person name="Valentin K.U."/>
            <person name="Worden A.Z."/>
            <person name="Armbrust E.V."/>
            <person name="Bowler C."/>
            <person name="Green B."/>
            <person name="Moulton V."/>
            <person name="Van Oosterhout C."/>
            <person name="Grigoriev I."/>
        </authorList>
    </citation>
    <scope>NUCLEOTIDE SEQUENCE [LARGE SCALE GENOMIC DNA]</scope>
    <source>
        <strain evidence="7 8">CCMP1102</strain>
    </source>
</reference>
<dbReference type="Gene3D" id="1.10.10.10">
    <property type="entry name" value="Winged helix-like DNA-binding domain superfamily/Winged helix DNA-binding domain"/>
    <property type="match status" value="1"/>
</dbReference>
<dbReference type="EMBL" id="KV784356">
    <property type="protein sequence ID" value="OEU18288.1"/>
    <property type="molecule type" value="Genomic_DNA"/>
</dbReference>
<dbReference type="OrthoDB" id="60033at2759"/>
<dbReference type="InParanoid" id="A0A1E7FJF9"/>
<feature type="region of interest" description="Disordered" evidence="5">
    <location>
        <begin position="232"/>
        <end position="261"/>
    </location>
</feature>
<feature type="compositionally biased region" description="Low complexity" evidence="5">
    <location>
        <begin position="245"/>
        <end position="261"/>
    </location>
</feature>
<dbReference type="GO" id="GO:0005634">
    <property type="term" value="C:nucleus"/>
    <property type="evidence" value="ECO:0007669"/>
    <property type="project" value="UniProtKB-SubCell"/>
</dbReference>
<name>A0A1E7FJF9_9STRA</name>
<dbReference type="Proteomes" id="UP000095751">
    <property type="component" value="Unassembled WGS sequence"/>
</dbReference>
<keyword evidence="3" id="KW-0539">Nucleus</keyword>
<feature type="region of interest" description="Disordered" evidence="5">
    <location>
        <begin position="1"/>
        <end position="23"/>
    </location>
</feature>
<keyword evidence="8" id="KW-1185">Reference proteome</keyword>
<dbReference type="KEGG" id="fcy:FRACYDRAFT_236565"/>